<keyword evidence="2" id="KW-0812">Transmembrane</keyword>
<dbReference type="AlphaFoldDB" id="A0A485LGQ1"/>
<dbReference type="PROSITE" id="PS00560">
    <property type="entry name" value="CARBOXYPEPT_SER_HIS"/>
    <property type="match status" value="1"/>
</dbReference>
<dbReference type="GO" id="GO:0004185">
    <property type="term" value="F:serine-type carboxypeptidase activity"/>
    <property type="evidence" value="ECO:0007669"/>
    <property type="project" value="InterPro"/>
</dbReference>
<comment type="similarity">
    <text evidence="1">Belongs to the peptidase S10 family.</text>
</comment>
<proteinExistence type="inferred from homology"/>
<dbReference type="InterPro" id="IPR029058">
    <property type="entry name" value="AB_hydrolase_fold"/>
</dbReference>
<evidence type="ECO:0000256" key="1">
    <source>
        <dbReference type="ARBA" id="ARBA00009431"/>
    </source>
</evidence>
<evidence type="ECO:0000256" key="2">
    <source>
        <dbReference type="SAM" id="Phobius"/>
    </source>
</evidence>
<name>A0A485LGQ1_9STRA</name>
<protein>
    <submittedName>
        <fullName evidence="4">Aste57867_21121 protein</fullName>
    </submittedName>
</protein>
<reference evidence="3" key="2">
    <citation type="submission" date="2019-06" db="EMBL/GenBank/DDBJ databases">
        <title>Genomics analysis of Aphanomyces spp. identifies a new class of oomycete effector associated with host adaptation.</title>
        <authorList>
            <person name="Gaulin E."/>
        </authorList>
    </citation>
    <scope>NUCLEOTIDE SEQUENCE</scope>
    <source>
        <strain evidence="3">CBS 578.67</strain>
    </source>
</reference>
<feature type="transmembrane region" description="Helical" evidence="2">
    <location>
        <begin position="33"/>
        <end position="54"/>
    </location>
</feature>
<evidence type="ECO:0000313" key="5">
    <source>
        <dbReference type="Proteomes" id="UP000332933"/>
    </source>
</evidence>
<dbReference type="Pfam" id="PF00450">
    <property type="entry name" value="Peptidase_S10"/>
    <property type="match status" value="1"/>
</dbReference>
<keyword evidence="2" id="KW-1133">Transmembrane helix</keyword>
<dbReference type="EMBL" id="CAADRA010006983">
    <property type="protein sequence ID" value="VFT97795.1"/>
    <property type="molecule type" value="Genomic_DNA"/>
</dbReference>
<gene>
    <name evidence="4" type="primary">Aste57867_21121</name>
    <name evidence="3" type="ORF">As57867_021053</name>
    <name evidence="4" type="ORF">ASTE57867_21121</name>
</gene>
<dbReference type="SUPFAM" id="SSF53474">
    <property type="entry name" value="alpha/beta-Hydrolases"/>
    <property type="match status" value="1"/>
</dbReference>
<dbReference type="Proteomes" id="UP000332933">
    <property type="component" value="Unassembled WGS sequence"/>
</dbReference>
<dbReference type="InterPro" id="IPR001563">
    <property type="entry name" value="Peptidase_S10"/>
</dbReference>
<dbReference type="OrthoDB" id="443318at2759"/>
<dbReference type="GO" id="GO:0006508">
    <property type="term" value="P:proteolysis"/>
    <property type="evidence" value="ECO:0007669"/>
    <property type="project" value="InterPro"/>
</dbReference>
<dbReference type="EMBL" id="VJMH01006957">
    <property type="protein sequence ID" value="KAF0687150.1"/>
    <property type="molecule type" value="Genomic_DNA"/>
</dbReference>
<dbReference type="InterPro" id="IPR033124">
    <property type="entry name" value="Ser_caboxypep_his_AS"/>
</dbReference>
<dbReference type="Gene3D" id="3.40.50.1820">
    <property type="entry name" value="alpha/beta hydrolase"/>
    <property type="match status" value="1"/>
</dbReference>
<evidence type="ECO:0000313" key="3">
    <source>
        <dbReference type="EMBL" id="KAF0687150.1"/>
    </source>
</evidence>
<accession>A0A485LGQ1</accession>
<sequence>MTADNETTPLTKEFSTTGSDVERRVSSKVHSPWVYVPTLLAAFSIAYHLFSWGVTLAKPARPTHSPINCDLVIQTSGYIQLGNSSSKYFHWYLSPSATPPTIRLSSGSMNGPCNVQSDISLKSTGQHGLFRWASADPRIRRPERVRVLARLFGQTPELAQPIVLSHGRKFRWTLHSCDCAHHHHGKRKHNTTTRLNLQWIAIGNGLTNTEFQAAYQLDQVYKNAYNISLVPANAIAILNQSAASTYSINVKPTRPCANMPPIALTTFNTTAYHPYNPCDMRETCVGEARSATELTVTKFLNMPRVLSYLYMPPMFPLQRGEPGAHFVDNIATSAAPFVETVLHANLPVLLYAGDADLMCNWQGIDAWALNLTCDGAKAYANTTLTPLRRNGTEVAHIRSSSLLTFVRIKNAGHMVPRHQPATMLSLLTSFLTNQSFVF</sequence>
<evidence type="ECO:0000313" key="4">
    <source>
        <dbReference type="EMBL" id="VFT97795.1"/>
    </source>
</evidence>
<keyword evidence="5" id="KW-1185">Reference proteome</keyword>
<keyword evidence="2" id="KW-0472">Membrane</keyword>
<organism evidence="4 5">
    <name type="scientific">Aphanomyces stellatus</name>
    <dbReference type="NCBI Taxonomy" id="120398"/>
    <lineage>
        <taxon>Eukaryota</taxon>
        <taxon>Sar</taxon>
        <taxon>Stramenopiles</taxon>
        <taxon>Oomycota</taxon>
        <taxon>Saprolegniomycetes</taxon>
        <taxon>Saprolegniales</taxon>
        <taxon>Verrucalvaceae</taxon>
        <taxon>Aphanomyces</taxon>
    </lineage>
</organism>
<reference evidence="4 5" key="1">
    <citation type="submission" date="2019-03" db="EMBL/GenBank/DDBJ databases">
        <authorList>
            <person name="Gaulin E."/>
            <person name="Dumas B."/>
        </authorList>
    </citation>
    <scope>NUCLEOTIDE SEQUENCE [LARGE SCALE GENOMIC DNA]</scope>
    <source>
        <strain evidence="4">CBS 568.67</strain>
    </source>
</reference>